<feature type="transmembrane region" description="Helical" evidence="5">
    <location>
        <begin position="242"/>
        <end position="262"/>
    </location>
</feature>
<feature type="transmembrane region" description="Helical" evidence="5">
    <location>
        <begin position="274"/>
        <end position="291"/>
    </location>
</feature>
<proteinExistence type="predicted"/>
<evidence type="ECO:0000259" key="6">
    <source>
        <dbReference type="Pfam" id="PF01699"/>
    </source>
</evidence>
<reference evidence="7" key="1">
    <citation type="submission" date="2021-03" db="EMBL/GenBank/DDBJ databases">
        <title>novel species isolated from a fishpond in China.</title>
        <authorList>
            <person name="Lu H."/>
            <person name="Cai Z."/>
        </authorList>
    </citation>
    <scope>NUCLEOTIDE SEQUENCE</scope>
    <source>
        <strain evidence="7">JCM 30855</strain>
    </source>
</reference>
<evidence type="ECO:0000256" key="2">
    <source>
        <dbReference type="ARBA" id="ARBA00022692"/>
    </source>
</evidence>
<dbReference type="InterPro" id="IPR044880">
    <property type="entry name" value="NCX_ion-bd_dom_sf"/>
</dbReference>
<feature type="transmembrane region" description="Helical" evidence="5">
    <location>
        <begin position="107"/>
        <end position="124"/>
    </location>
</feature>
<evidence type="ECO:0000313" key="8">
    <source>
        <dbReference type="Proteomes" id="UP000664654"/>
    </source>
</evidence>
<protein>
    <submittedName>
        <fullName evidence="7">Calcium/sodium antiporter</fullName>
    </submittedName>
</protein>
<dbReference type="PANTHER" id="PTHR10846">
    <property type="entry name" value="SODIUM/POTASSIUM/CALCIUM EXCHANGER"/>
    <property type="match status" value="1"/>
</dbReference>
<dbReference type="EMBL" id="JAFKCV010000001">
    <property type="protein sequence ID" value="MBN7824058.1"/>
    <property type="molecule type" value="Genomic_DNA"/>
</dbReference>
<sequence>MLTEIFIFIAGLAILSWSADRFILGASALARNLGIAPLVIGMTIVAMGSSAPEIMVAFNASLAGSADTAIGNAIGSNIANIGLVLGLTALLRPLVVSSVTLKREMPVVMLVSLLAAWLLADLSLSRYEGGALLVLFFFSIGALVWLSLRMDAKDPLVREMTGEIPQGLPTPSAVFWLLLGLVLLPLSAHFMVESATSLARYFGVSDLVIGLTIIAVGTSLPELAACIAGVMKGEDDLALGNILGSNIFNILAVLSMPGLLAPGAIDPQATYRDMPVMLAMTLLLILFSFAIRGRQRLERWQGGLLLTSFIAYQTTLFQHQV</sequence>
<keyword evidence="2 5" id="KW-0812">Transmembrane</keyword>
<dbReference type="InterPro" id="IPR004481">
    <property type="entry name" value="K/Na/Ca-exchanger"/>
</dbReference>
<dbReference type="GO" id="GO:0005886">
    <property type="term" value="C:plasma membrane"/>
    <property type="evidence" value="ECO:0007669"/>
    <property type="project" value="TreeGrafter"/>
</dbReference>
<feature type="transmembrane region" description="Helical" evidence="5">
    <location>
        <begin position="130"/>
        <end position="148"/>
    </location>
</feature>
<dbReference type="GO" id="GO:0005262">
    <property type="term" value="F:calcium channel activity"/>
    <property type="evidence" value="ECO:0007669"/>
    <property type="project" value="TreeGrafter"/>
</dbReference>
<comment type="subcellular location">
    <subcellularLocation>
        <location evidence="1">Membrane</location>
        <topology evidence="1">Multi-pass membrane protein</topology>
    </subcellularLocation>
</comment>
<feature type="domain" description="Sodium/calcium exchanger membrane region" evidence="6">
    <location>
        <begin position="173"/>
        <end position="315"/>
    </location>
</feature>
<comment type="caution">
    <text evidence="7">The sequence shown here is derived from an EMBL/GenBank/DDBJ whole genome shotgun (WGS) entry which is preliminary data.</text>
</comment>
<feature type="transmembrane region" description="Helical" evidence="5">
    <location>
        <begin position="6"/>
        <end position="24"/>
    </location>
</feature>
<organism evidence="7 8">
    <name type="scientific">Bowmanella dokdonensis</name>
    <dbReference type="NCBI Taxonomy" id="751969"/>
    <lineage>
        <taxon>Bacteria</taxon>
        <taxon>Pseudomonadati</taxon>
        <taxon>Pseudomonadota</taxon>
        <taxon>Gammaproteobacteria</taxon>
        <taxon>Alteromonadales</taxon>
        <taxon>Alteromonadaceae</taxon>
        <taxon>Bowmanella</taxon>
    </lineage>
</organism>
<feature type="domain" description="Sodium/calcium exchanger membrane region" evidence="6">
    <location>
        <begin position="5"/>
        <end position="143"/>
    </location>
</feature>
<dbReference type="Pfam" id="PF01699">
    <property type="entry name" value="Na_Ca_ex"/>
    <property type="match status" value="2"/>
</dbReference>
<evidence type="ECO:0000256" key="3">
    <source>
        <dbReference type="ARBA" id="ARBA00022989"/>
    </source>
</evidence>
<dbReference type="Proteomes" id="UP000664654">
    <property type="component" value="Unassembled WGS sequence"/>
</dbReference>
<keyword evidence="4 5" id="KW-0472">Membrane</keyword>
<evidence type="ECO:0000256" key="4">
    <source>
        <dbReference type="ARBA" id="ARBA00023136"/>
    </source>
</evidence>
<gene>
    <name evidence="7" type="ORF">J0A66_02355</name>
</gene>
<feature type="transmembrane region" description="Helical" evidence="5">
    <location>
        <begin position="36"/>
        <end position="58"/>
    </location>
</feature>
<keyword evidence="3 5" id="KW-1133">Transmembrane helix</keyword>
<dbReference type="Gene3D" id="1.20.1420.30">
    <property type="entry name" value="NCX, central ion-binding region"/>
    <property type="match status" value="2"/>
</dbReference>
<dbReference type="InterPro" id="IPR004837">
    <property type="entry name" value="NaCa_Exmemb"/>
</dbReference>
<accession>A0A939DJW2</accession>
<name>A0A939DJW2_9ALTE</name>
<dbReference type="NCBIfam" id="TIGR00367">
    <property type="entry name" value="calcium/sodium antiporter"/>
    <property type="match status" value="1"/>
</dbReference>
<feature type="transmembrane region" description="Helical" evidence="5">
    <location>
        <begin position="78"/>
        <end position="95"/>
    </location>
</feature>
<dbReference type="PANTHER" id="PTHR10846:SF8">
    <property type="entry name" value="INNER MEMBRANE PROTEIN YRBG"/>
    <property type="match status" value="1"/>
</dbReference>
<evidence type="ECO:0000256" key="5">
    <source>
        <dbReference type="SAM" id="Phobius"/>
    </source>
</evidence>
<dbReference type="AlphaFoldDB" id="A0A939DJW2"/>
<feature type="transmembrane region" description="Helical" evidence="5">
    <location>
        <begin position="168"/>
        <end position="188"/>
    </location>
</feature>
<keyword evidence="8" id="KW-1185">Reference proteome</keyword>
<feature type="transmembrane region" description="Helical" evidence="5">
    <location>
        <begin position="208"/>
        <end position="230"/>
    </location>
</feature>
<evidence type="ECO:0000256" key="1">
    <source>
        <dbReference type="ARBA" id="ARBA00004141"/>
    </source>
</evidence>
<evidence type="ECO:0000313" key="7">
    <source>
        <dbReference type="EMBL" id="MBN7824058.1"/>
    </source>
</evidence>
<dbReference type="RefSeq" id="WP_206572156.1">
    <property type="nucleotide sequence ID" value="NZ_JAFKCV010000001.1"/>
</dbReference>
<dbReference type="GO" id="GO:0006874">
    <property type="term" value="P:intracellular calcium ion homeostasis"/>
    <property type="evidence" value="ECO:0007669"/>
    <property type="project" value="TreeGrafter"/>
</dbReference>
<dbReference type="GO" id="GO:0008273">
    <property type="term" value="F:calcium, potassium:sodium antiporter activity"/>
    <property type="evidence" value="ECO:0007669"/>
    <property type="project" value="TreeGrafter"/>
</dbReference>